<evidence type="ECO:0000256" key="1">
    <source>
        <dbReference type="SAM" id="MobiDB-lite"/>
    </source>
</evidence>
<dbReference type="InterPro" id="IPR011437">
    <property type="entry name" value="DUF1540"/>
</dbReference>
<feature type="region of interest" description="Disordered" evidence="1">
    <location>
        <begin position="164"/>
        <end position="217"/>
    </location>
</feature>
<protein>
    <recommendedName>
        <fullName evidence="2">DUF1540 domain-containing protein</fullName>
    </recommendedName>
</protein>
<evidence type="ECO:0000313" key="4">
    <source>
        <dbReference type="Proteomes" id="UP001458415"/>
    </source>
</evidence>
<feature type="domain" description="DUF1540" evidence="2">
    <location>
        <begin position="138"/>
        <end position="157"/>
    </location>
</feature>
<comment type="caution">
    <text evidence="3">The sequence shown here is derived from an EMBL/GenBank/DDBJ whole genome shotgun (WGS) entry which is preliminary data.</text>
</comment>
<dbReference type="Pfam" id="PF07561">
    <property type="entry name" value="DUF1540"/>
    <property type="match status" value="1"/>
</dbReference>
<dbReference type="EMBL" id="JBEPCU010000787">
    <property type="protein sequence ID" value="MER6981534.1"/>
    <property type="molecule type" value="Genomic_DNA"/>
</dbReference>
<keyword evidence="4" id="KW-1185">Reference proteome</keyword>
<proteinExistence type="predicted"/>
<name>A0ABV1WBJ6_9ACTN</name>
<evidence type="ECO:0000313" key="3">
    <source>
        <dbReference type="EMBL" id="MER6981534.1"/>
    </source>
</evidence>
<evidence type="ECO:0000259" key="2">
    <source>
        <dbReference type="Pfam" id="PF07561"/>
    </source>
</evidence>
<reference evidence="3 4" key="1">
    <citation type="submission" date="2024-06" db="EMBL/GenBank/DDBJ databases">
        <title>The Natural Products Discovery Center: Release of the First 8490 Sequenced Strains for Exploring Actinobacteria Biosynthetic Diversity.</title>
        <authorList>
            <person name="Kalkreuter E."/>
            <person name="Kautsar S.A."/>
            <person name="Yang D."/>
            <person name="Bader C.D."/>
            <person name="Teijaro C.N."/>
            <person name="Fluegel L."/>
            <person name="Davis C.M."/>
            <person name="Simpson J.R."/>
            <person name="Lauterbach L."/>
            <person name="Steele A.D."/>
            <person name="Gui C."/>
            <person name="Meng S."/>
            <person name="Li G."/>
            <person name="Viehrig K."/>
            <person name="Ye F."/>
            <person name="Su P."/>
            <person name="Kiefer A.F."/>
            <person name="Nichols A."/>
            <person name="Cepeda A.J."/>
            <person name="Yan W."/>
            <person name="Fan B."/>
            <person name="Jiang Y."/>
            <person name="Adhikari A."/>
            <person name="Zheng C.-J."/>
            <person name="Schuster L."/>
            <person name="Cowan T.M."/>
            <person name="Smanski M.J."/>
            <person name="Chevrette M.G."/>
            <person name="De Carvalho L.P.S."/>
            <person name="Shen B."/>
        </authorList>
    </citation>
    <scope>NUCLEOTIDE SEQUENCE [LARGE SCALE GENOMIC DNA]</scope>
    <source>
        <strain evidence="3 4">NPDC000634</strain>
    </source>
</reference>
<gene>
    <name evidence="3" type="ORF">ABT317_32335</name>
</gene>
<dbReference type="RefSeq" id="WP_208640725.1">
    <property type="nucleotide sequence ID" value="NZ_MUBM01000170.1"/>
</dbReference>
<sequence length="217" mass="23078">MAKTTEACLGVTGDVSGELKSKAAEVLAKVAVDLVKSDPNRAIDTIDFAILVGAKAGGDVNVSRLALAAVDGTAPQFEVDRYVGRMWTVRRRRTRRCAGLCGTRWRESPAPRVHHCCRPLGLARIPGGFMDTPYISECAVDTCSYNVGNACHARAITSSGPRALSATRISSPRSKAVIRPPPRRSEHAKWPIAGTPSSLSAKPGALPLVPARKPRTA</sequence>
<accession>A0ABV1WBJ6</accession>
<dbReference type="Proteomes" id="UP001458415">
    <property type="component" value="Unassembled WGS sequence"/>
</dbReference>
<organism evidence="3 4">
    <name type="scientific">Streptomyces carpinensis</name>
    <dbReference type="NCBI Taxonomy" id="66369"/>
    <lineage>
        <taxon>Bacteria</taxon>
        <taxon>Bacillati</taxon>
        <taxon>Actinomycetota</taxon>
        <taxon>Actinomycetes</taxon>
        <taxon>Kitasatosporales</taxon>
        <taxon>Streptomycetaceae</taxon>
        <taxon>Streptomyces</taxon>
    </lineage>
</organism>